<dbReference type="GO" id="GO:0016705">
    <property type="term" value="F:oxidoreductase activity, acting on paired donors, with incorporation or reduction of molecular oxygen"/>
    <property type="evidence" value="ECO:0007669"/>
    <property type="project" value="InterPro"/>
</dbReference>
<name>A0AA40BXQ5_9PEZI</name>
<dbReference type="Pfam" id="PF00067">
    <property type="entry name" value="p450"/>
    <property type="match status" value="1"/>
</dbReference>
<dbReference type="PANTHER" id="PTHR24305">
    <property type="entry name" value="CYTOCHROME P450"/>
    <property type="match status" value="1"/>
</dbReference>
<keyword evidence="2" id="KW-0479">Metal-binding</keyword>
<dbReference type="GO" id="GO:0020037">
    <property type="term" value="F:heme binding"/>
    <property type="evidence" value="ECO:0007669"/>
    <property type="project" value="InterPro"/>
</dbReference>
<proteinExistence type="predicted"/>
<evidence type="ECO:0000313" key="4">
    <source>
        <dbReference type="EMBL" id="KAK0617646.1"/>
    </source>
</evidence>
<dbReference type="InterPro" id="IPR036396">
    <property type="entry name" value="Cyt_P450_sf"/>
</dbReference>
<reference evidence="4" key="1">
    <citation type="submission" date="2023-06" db="EMBL/GenBank/DDBJ databases">
        <title>Genome-scale phylogeny and comparative genomics of the fungal order Sordariales.</title>
        <authorList>
            <consortium name="Lawrence Berkeley National Laboratory"/>
            <person name="Hensen N."/>
            <person name="Bonometti L."/>
            <person name="Westerberg I."/>
            <person name="Brannstrom I.O."/>
            <person name="Guillou S."/>
            <person name="Cros-Aarteil S."/>
            <person name="Calhoun S."/>
            <person name="Haridas S."/>
            <person name="Kuo A."/>
            <person name="Mondo S."/>
            <person name="Pangilinan J."/>
            <person name="Riley R."/>
            <person name="Labutti K."/>
            <person name="Andreopoulos B."/>
            <person name="Lipzen A."/>
            <person name="Chen C."/>
            <person name="Yanf M."/>
            <person name="Daum C."/>
            <person name="Ng V."/>
            <person name="Clum A."/>
            <person name="Steindorff A."/>
            <person name="Ohm R."/>
            <person name="Martin F."/>
            <person name="Silar P."/>
            <person name="Natvig D."/>
            <person name="Lalanne C."/>
            <person name="Gautier V."/>
            <person name="Ament-Velasquez S.L."/>
            <person name="Kruys A."/>
            <person name="Hutchinson M.I."/>
            <person name="Powell A.J."/>
            <person name="Barry K."/>
            <person name="Miller A.N."/>
            <person name="Grigoriev I.V."/>
            <person name="Debuchy R."/>
            <person name="Gladieux P."/>
            <person name="Thoren M.H."/>
            <person name="Johannesson H."/>
        </authorList>
    </citation>
    <scope>NUCLEOTIDE SEQUENCE</scope>
    <source>
        <strain evidence="4">CBS 606.72</strain>
    </source>
</reference>
<organism evidence="4 5">
    <name type="scientific">Immersiella caudata</name>
    <dbReference type="NCBI Taxonomy" id="314043"/>
    <lineage>
        <taxon>Eukaryota</taxon>
        <taxon>Fungi</taxon>
        <taxon>Dikarya</taxon>
        <taxon>Ascomycota</taxon>
        <taxon>Pezizomycotina</taxon>
        <taxon>Sordariomycetes</taxon>
        <taxon>Sordariomycetidae</taxon>
        <taxon>Sordariales</taxon>
        <taxon>Lasiosphaeriaceae</taxon>
        <taxon>Immersiella</taxon>
    </lineage>
</organism>
<dbReference type="InterPro" id="IPR001128">
    <property type="entry name" value="Cyt_P450"/>
</dbReference>
<dbReference type="GO" id="GO:0004497">
    <property type="term" value="F:monooxygenase activity"/>
    <property type="evidence" value="ECO:0007669"/>
    <property type="project" value="InterPro"/>
</dbReference>
<dbReference type="GO" id="GO:0005506">
    <property type="term" value="F:iron ion binding"/>
    <property type="evidence" value="ECO:0007669"/>
    <property type="project" value="InterPro"/>
</dbReference>
<accession>A0AA40BXQ5</accession>
<keyword evidence="5" id="KW-1185">Reference proteome</keyword>
<dbReference type="EMBL" id="JAULSU010000005">
    <property type="protein sequence ID" value="KAK0617646.1"/>
    <property type="molecule type" value="Genomic_DNA"/>
</dbReference>
<sequence>MTYLQAVIKEGMRWHPPVASMLSKKVPATGDEWKGDTFPPGTEVGYCAWSVMHDEKFWGEDHGEFRPERWLEADGPRLKAIDATPDPSFWEWAVAVPGQERGGDRVEQAFVEVSEPLLLLWMSADKIASSSV</sequence>
<dbReference type="PANTHER" id="PTHR24305:SF236">
    <property type="entry name" value="PISATIN DEMETHYLASE"/>
    <property type="match status" value="1"/>
</dbReference>
<keyword evidence="1" id="KW-0349">Heme</keyword>
<dbReference type="Gene3D" id="1.10.630.10">
    <property type="entry name" value="Cytochrome P450"/>
    <property type="match status" value="1"/>
</dbReference>
<evidence type="ECO:0000313" key="5">
    <source>
        <dbReference type="Proteomes" id="UP001175000"/>
    </source>
</evidence>
<dbReference type="AlphaFoldDB" id="A0AA40BXQ5"/>
<gene>
    <name evidence="4" type="ORF">B0T14DRAFT_525613</name>
</gene>
<evidence type="ECO:0000256" key="2">
    <source>
        <dbReference type="ARBA" id="ARBA00022723"/>
    </source>
</evidence>
<comment type="caution">
    <text evidence="4">The sequence shown here is derived from an EMBL/GenBank/DDBJ whole genome shotgun (WGS) entry which is preliminary data.</text>
</comment>
<evidence type="ECO:0000256" key="3">
    <source>
        <dbReference type="ARBA" id="ARBA00023004"/>
    </source>
</evidence>
<keyword evidence="3" id="KW-0408">Iron</keyword>
<dbReference type="Proteomes" id="UP001175000">
    <property type="component" value="Unassembled WGS sequence"/>
</dbReference>
<dbReference type="SUPFAM" id="SSF48264">
    <property type="entry name" value="Cytochrome P450"/>
    <property type="match status" value="1"/>
</dbReference>
<protein>
    <submittedName>
        <fullName evidence="4">Cytochrome P450</fullName>
    </submittedName>
</protein>
<dbReference type="InterPro" id="IPR050121">
    <property type="entry name" value="Cytochrome_P450_monoxygenase"/>
</dbReference>
<evidence type="ECO:0000256" key="1">
    <source>
        <dbReference type="ARBA" id="ARBA00022617"/>
    </source>
</evidence>